<keyword evidence="3" id="KW-1133">Transmembrane helix</keyword>
<sequence length="665" mass="77550">MNNRQLRILYYFFSNPAPCKSSDIARELKLSSRTIRDTIKEMQPACQENGFSIHSRRNYGFEIQIEDEQLYQTFAEQINVTGTVLNQIKYNENESFLFIARKLAAIDDWIKIDKLAEELNFSRSALSPVISDITTYFRNRQLTILHKKGKGIKLSGSEINFRMAIIQLIGPLHHQTVIQKDETAYNQFVYCDRDLFLAIRREFKIFISGSGIHFTDAMFIWLSFYLIILMNRRKYGYRIASSSAFDFLNQTAFFQPASALFEHLSQCFPGYFNVDVNEVYQFAALMMCGADISDARCFLRSVEASPIASEYKRISEDCLYFLTHQFNLRLEDNPAFCEKFLLPLAQIVTKHYFHFETKITFSGVITNKFSQVSPLVTYLGFKVASQLESKWHLSLSSDDYFRFINFFMTLLTSIPVPIRKKRLLITSGAGLAYSESIGKLIQNEFSAYIETIRPCELYEIRHLNSTDFDMIITNFDFSTLPQFYSYSLPFYRVNFEERNIEAQLNLIQAFSDVFLIDDTFISDENIAFFETIQFSSLLQIYQFVVYKNCRAPQKFQRLIGEFQKMENTVDFKITDGKLLLIGNKKDYGREGIDVFLSDGKFSYKGNKIYAVLFCMLDFSSLLKLRVAEIYLMQLLSHCDMETLKKEKTAYLKKLTCEVLIRFRSF</sequence>
<dbReference type="PANTHER" id="PTHR30185">
    <property type="entry name" value="CRYPTIC BETA-GLUCOSIDE BGL OPERON ANTITERMINATOR"/>
    <property type="match status" value="1"/>
</dbReference>
<dbReference type="SUPFAM" id="SSF46785">
    <property type="entry name" value="Winged helix' DNA-binding domain"/>
    <property type="match status" value="1"/>
</dbReference>
<comment type="caution">
    <text evidence="5">The sequence shown here is derived from an EMBL/GenBank/DDBJ whole genome shotgun (WGS) entry which is preliminary data.</text>
</comment>
<dbReference type="InterPro" id="IPR007737">
    <property type="entry name" value="Mga_HTH"/>
</dbReference>
<dbReference type="Gene3D" id="1.10.10.10">
    <property type="entry name" value="Winged helix-like DNA-binding domain superfamily/Winged helix DNA-binding domain"/>
    <property type="match status" value="1"/>
</dbReference>
<protein>
    <submittedName>
        <fullName evidence="5">HTH domain-containing protein</fullName>
    </submittedName>
</protein>
<accession>A0A412FJ87</accession>
<evidence type="ECO:0000259" key="4">
    <source>
        <dbReference type="Pfam" id="PF05043"/>
    </source>
</evidence>
<feature type="domain" description="Mga helix-turn-helix" evidence="4">
    <location>
        <begin position="107"/>
        <end position="168"/>
    </location>
</feature>
<keyword evidence="1" id="KW-0805">Transcription regulation</keyword>
<dbReference type="Pfam" id="PF05043">
    <property type="entry name" value="Mga"/>
    <property type="match status" value="1"/>
</dbReference>
<feature type="transmembrane region" description="Helical" evidence="3">
    <location>
        <begin position="205"/>
        <end position="228"/>
    </location>
</feature>
<proteinExistence type="predicted"/>
<keyword evidence="3" id="KW-0472">Membrane</keyword>
<dbReference type="InterPro" id="IPR036390">
    <property type="entry name" value="WH_DNA-bd_sf"/>
</dbReference>
<keyword evidence="6" id="KW-1185">Reference proteome</keyword>
<gene>
    <name evidence="5" type="ORF">DWY25_16090</name>
</gene>
<dbReference type="InterPro" id="IPR036388">
    <property type="entry name" value="WH-like_DNA-bd_sf"/>
</dbReference>
<organism evidence="5 6">
    <name type="scientific">Holdemania filiformis</name>
    <dbReference type="NCBI Taxonomy" id="61171"/>
    <lineage>
        <taxon>Bacteria</taxon>
        <taxon>Bacillati</taxon>
        <taxon>Bacillota</taxon>
        <taxon>Erysipelotrichia</taxon>
        <taxon>Erysipelotrichales</taxon>
        <taxon>Erysipelotrichaceae</taxon>
        <taxon>Holdemania</taxon>
    </lineage>
</organism>
<dbReference type="RefSeq" id="WP_117896082.1">
    <property type="nucleotide sequence ID" value="NZ_CABJCV010000028.1"/>
</dbReference>
<name>A0A412FJ87_9FIRM</name>
<evidence type="ECO:0000313" key="5">
    <source>
        <dbReference type="EMBL" id="RGR68227.1"/>
    </source>
</evidence>
<keyword evidence="3" id="KW-0812">Transmembrane</keyword>
<evidence type="ECO:0000256" key="1">
    <source>
        <dbReference type="ARBA" id="ARBA00023015"/>
    </source>
</evidence>
<dbReference type="GeneID" id="83016918"/>
<evidence type="ECO:0000256" key="3">
    <source>
        <dbReference type="SAM" id="Phobius"/>
    </source>
</evidence>
<evidence type="ECO:0000313" key="6">
    <source>
        <dbReference type="Proteomes" id="UP000284178"/>
    </source>
</evidence>
<dbReference type="PANTHER" id="PTHR30185:SF18">
    <property type="entry name" value="TRANSCRIPTIONAL REGULATOR MTLR"/>
    <property type="match status" value="1"/>
</dbReference>
<dbReference type="AlphaFoldDB" id="A0A412FJ87"/>
<evidence type="ECO:0000256" key="2">
    <source>
        <dbReference type="ARBA" id="ARBA00023163"/>
    </source>
</evidence>
<dbReference type="Proteomes" id="UP000284178">
    <property type="component" value="Unassembled WGS sequence"/>
</dbReference>
<dbReference type="InterPro" id="IPR050661">
    <property type="entry name" value="BglG_antiterminators"/>
</dbReference>
<dbReference type="EMBL" id="QRUP01000028">
    <property type="protein sequence ID" value="RGR68227.1"/>
    <property type="molecule type" value="Genomic_DNA"/>
</dbReference>
<keyword evidence="2" id="KW-0804">Transcription</keyword>
<reference evidence="5 6" key="1">
    <citation type="submission" date="2018-08" db="EMBL/GenBank/DDBJ databases">
        <title>A genome reference for cultivated species of the human gut microbiota.</title>
        <authorList>
            <person name="Zou Y."/>
            <person name="Xue W."/>
            <person name="Luo G."/>
        </authorList>
    </citation>
    <scope>NUCLEOTIDE SEQUENCE [LARGE SCALE GENOMIC DNA]</scope>
    <source>
        <strain evidence="5 6">AF24-29</strain>
    </source>
</reference>